<organism evidence="1 2">
    <name type="scientific">Anopheles maculatus</name>
    <dbReference type="NCBI Taxonomy" id="74869"/>
    <lineage>
        <taxon>Eukaryota</taxon>
        <taxon>Metazoa</taxon>
        <taxon>Ecdysozoa</taxon>
        <taxon>Arthropoda</taxon>
        <taxon>Hexapoda</taxon>
        <taxon>Insecta</taxon>
        <taxon>Pterygota</taxon>
        <taxon>Neoptera</taxon>
        <taxon>Endopterygota</taxon>
        <taxon>Diptera</taxon>
        <taxon>Nematocera</taxon>
        <taxon>Culicoidea</taxon>
        <taxon>Culicidae</taxon>
        <taxon>Anophelinae</taxon>
        <taxon>Anopheles</taxon>
        <taxon>Anopheles maculatus group</taxon>
    </lineage>
</organism>
<dbReference type="Gene3D" id="2.60.40.60">
    <property type="entry name" value="Cadherins"/>
    <property type="match status" value="1"/>
</dbReference>
<dbReference type="Proteomes" id="UP000075901">
    <property type="component" value="Unassembled WGS sequence"/>
</dbReference>
<dbReference type="GO" id="GO:0005509">
    <property type="term" value="F:calcium ion binding"/>
    <property type="evidence" value="ECO:0007669"/>
    <property type="project" value="InterPro"/>
</dbReference>
<proteinExistence type="predicted"/>
<dbReference type="SUPFAM" id="SSF49313">
    <property type="entry name" value="Cadherin-like"/>
    <property type="match status" value="1"/>
</dbReference>
<dbReference type="AlphaFoldDB" id="A0A182T953"/>
<evidence type="ECO:0000313" key="2">
    <source>
        <dbReference type="Proteomes" id="UP000075901"/>
    </source>
</evidence>
<accession>A0A182T953</accession>
<evidence type="ECO:0008006" key="3">
    <source>
        <dbReference type="Google" id="ProtNLM"/>
    </source>
</evidence>
<dbReference type="VEuPathDB" id="VectorBase:AMAM022152"/>
<name>A0A182T953_9DIPT</name>
<protein>
    <recommendedName>
        <fullName evidence="3">Cadherin domain-containing protein</fullName>
    </recommendedName>
</protein>
<reference evidence="2" key="1">
    <citation type="submission" date="2013-09" db="EMBL/GenBank/DDBJ databases">
        <title>The Genome Sequence of Anopheles maculatus species B.</title>
        <authorList>
            <consortium name="The Broad Institute Genomics Platform"/>
            <person name="Neafsey D.E."/>
            <person name="Besansky N."/>
            <person name="Howell P."/>
            <person name="Walton C."/>
            <person name="Young S.K."/>
            <person name="Zeng Q."/>
            <person name="Gargeya S."/>
            <person name="Fitzgerald M."/>
            <person name="Haas B."/>
            <person name="Abouelleil A."/>
            <person name="Allen A.W."/>
            <person name="Alvarado L."/>
            <person name="Arachchi H.M."/>
            <person name="Berlin A.M."/>
            <person name="Chapman S.B."/>
            <person name="Gainer-Dewar J."/>
            <person name="Goldberg J."/>
            <person name="Griggs A."/>
            <person name="Gujja S."/>
            <person name="Hansen M."/>
            <person name="Howarth C."/>
            <person name="Imamovic A."/>
            <person name="Ireland A."/>
            <person name="Larimer J."/>
            <person name="McCowan C."/>
            <person name="Murphy C."/>
            <person name="Pearson M."/>
            <person name="Poon T.W."/>
            <person name="Priest M."/>
            <person name="Roberts A."/>
            <person name="Saif S."/>
            <person name="Shea T."/>
            <person name="Sisk P."/>
            <person name="Sykes S."/>
            <person name="Wortman J."/>
            <person name="Nusbaum C."/>
            <person name="Birren B."/>
        </authorList>
    </citation>
    <scope>NUCLEOTIDE SEQUENCE [LARGE SCALE GENOMIC DNA]</scope>
    <source>
        <strain evidence="2">maculatus3</strain>
    </source>
</reference>
<evidence type="ECO:0000313" key="1">
    <source>
        <dbReference type="EnsemblMetazoa" id="AMAM022152-PA"/>
    </source>
</evidence>
<sequence length="189" mass="21174">MYSPLTFSACKLYSKSNLRTKSDGVQFLRLKEDFPVGGEIVSLYAYPRNSILIPRTENSSDYEYFKLKEINSTVVSVILNRSLDGLVDSDDPQSILKFSVFCSGTSASNAKQDNVRSVMSGYINDNDPEFINLPYVVTLDESTPIETVVFNRIKAIDRDKPNTPNSDLEYALAAKHMKSGDFPFRLEGS</sequence>
<dbReference type="EnsemblMetazoa" id="AMAM022152-RA">
    <property type="protein sequence ID" value="AMAM022152-PA"/>
    <property type="gene ID" value="AMAM022152"/>
</dbReference>
<dbReference type="InterPro" id="IPR015919">
    <property type="entry name" value="Cadherin-like_sf"/>
</dbReference>
<dbReference type="GO" id="GO:0016020">
    <property type="term" value="C:membrane"/>
    <property type="evidence" value="ECO:0007669"/>
    <property type="project" value="InterPro"/>
</dbReference>
<keyword evidence="2" id="KW-1185">Reference proteome</keyword>
<reference evidence="1" key="2">
    <citation type="submission" date="2020-05" db="UniProtKB">
        <authorList>
            <consortium name="EnsemblMetazoa"/>
        </authorList>
    </citation>
    <scope>IDENTIFICATION</scope>
    <source>
        <strain evidence="1">maculatus3</strain>
    </source>
</reference>